<dbReference type="RefSeq" id="WP_167223291.1">
    <property type="nucleotide sequence ID" value="NZ_JAAQPH010000005.1"/>
</dbReference>
<feature type="domain" description="Band 7" evidence="9">
    <location>
        <begin position="86"/>
        <end position="266"/>
    </location>
</feature>
<dbReference type="PANTHER" id="PTHR43327">
    <property type="entry name" value="STOMATIN-LIKE PROTEIN 2, MITOCHONDRIAL"/>
    <property type="match status" value="1"/>
</dbReference>
<evidence type="ECO:0000256" key="3">
    <source>
        <dbReference type="ARBA" id="ARBA00022692"/>
    </source>
</evidence>
<evidence type="ECO:0000259" key="9">
    <source>
        <dbReference type="SMART" id="SM00244"/>
    </source>
</evidence>
<dbReference type="GO" id="GO:0006508">
    <property type="term" value="P:proteolysis"/>
    <property type="evidence" value="ECO:0007669"/>
    <property type="project" value="UniProtKB-KW"/>
</dbReference>
<dbReference type="InterPro" id="IPR001107">
    <property type="entry name" value="Band_7"/>
</dbReference>
<evidence type="ECO:0000256" key="1">
    <source>
        <dbReference type="ARBA" id="ARBA00004167"/>
    </source>
</evidence>
<dbReference type="InterPro" id="IPR036013">
    <property type="entry name" value="Band_7/SPFH_dom_sf"/>
</dbReference>
<feature type="coiled-coil region" evidence="7">
    <location>
        <begin position="265"/>
        <end position="318"/>
    </location>
</feature>
<evidence type="ECO:0000313" key="10">
    <source>
        <dbReference type="EMBL" id="NIA68563.1"/>
    </source>
</evidence>
<feature type="region of interest" description="Disordered" evidence="8">
    <location>
        <begin position="1"/>
        <end position="47"/>
    </location>
</feature>
<feature type="transmembrane region" description="Helical" evidence="6">
    <location>
        <begin position="71"/>
        <end position="91"/>
    </location>
</feature>
<dbReference type="Pfam" id="PF12221">
    <property type="entry name" value="HflK_N"/>
    <property type="match status" value="1"/>
</dbReference>
<dbReference type="PANTHER" id="PTHR43327:SF2">
    <property type="entry name" value="MODULATOR OF FTSH PROTEASE HFLK"/>
    <property type="match status" value="1"/>
</dbReference>
<dbReference type="SMART" id="SM00244">
    <property type="entry name" value="PHB"/>
    <property type="match status" value="1"/>
</dbReference>
<evidence type="ECO:0000313" key="11">
    <source>
        <dbReference type="Proteomes" id="UP000761264"/>
    </source>
</evidence>
<keyword evidence="11" id="KW-1185">Reference proteome</keyword>
<dbReference type="NCBIfam" id="TIGR01933">
    <property type="entry name" value="hflK"/>
    <property type="match status" value="1"/>
</dbReference>
<organism evidence="10 11">
    <name type="scientific">Pelagibius litoralis</name>
    <dbReference type="NCBI Taxonomy" id="374515"/>
    <lineage>
        <taxon>Bacteria</taxon>
        <taxon>Pseudomonadati</taxon>
        <taxon>Pseudomonadota</taxon>
        <taxon>Alphaproteobacteria</taxon>
        <taxon>Rhodospirillales</taxon>
        <taxon>Rhodovibrionaceae</taxon>
        <taxon>Pelagibius</taxon>
    </lineage>
</organism>
<dbReference type="GO" id="GO:0016020">
    <property type="term" value="C:membrane"/>
    <property type="evidence" value="ECO:0007669"/>
    <property type="project" value="UniProtKB-SubCell"/>
</dbReference>
<accession>A0A967CBS4</accession>
<dbReference type="Proteomes" id="UP000761264">
    <property type="component" value="Unassembled WGS sequence"/>
</dbReference>
<keyword evidence="5 6" id="KW-0472">Membrane</keyword>
<evidence type="ECO:0000256" key="4">
    <source>
        <dbReference type="ARBA" id="ARBA00022989"/>
    </source>
</evidence>
<evidence type="ECO:0000256" key="7">
    <source>
        <dbReference type="SAM" id="Coils"/>
    </source>
</evidence>
<evidence type="ECO:0000256" key="8">
    <source>
        <dbReference type="SAM" id="MobiDB-lite"/>
    </source>
</evidence>
<keyword evidence="10" id="KW-0378">Hydrolase</keyword>
<comment type="caution">
    <text evidence="10">The sequence shown here is derived from an EMBL/GenBank/DDBJ whole genome shotgun (WGS) entry which is preliminary data.</text>
</comment>
<feature type="compositionally biased region" description="Gly residues" evidence="8">
    <location>
        <begin position="1"/>
        <end position="42"/>
    </location>
</feature>
<dbReference type="CDD" id="cd03404">
    <property type="entry name" value="SPFH_HflK"/>
    <property type="match status" value="1"/>
</dbReference>
<comment type="subunit">
    <text evidence="6">HflC and HflK may interact to form a multimeric complex.</text>
</comment>
<evidence type="ECO:0000256" key="5">
    <source>
        <dbReference type="ARBA" id="ARBA00023136"/>
    </source>
</evidence>
<keyword evidence="10" id="KW-0645">Protease</keyword>
<protein>
    <recommendedName>
        <fullName evidence="6">Protein HflK</fullName>
    </recommendedName>
</protein>
<dbReference type="SUPFAM" id="SSF117892">
    <property type="entry name" value="Band 7/SPFH domain"/>
    <property type="match status" value="1"/>
</dbReference>
<dbReference type="Pfam" id="PF01145">
    <property type="entry name" value="Band_7"/>
    <property type="match status" value="1"/>
</dbReference>
<proteinExistence type="inferred from homology"/>
<keyword evidence="7" id="KW-0175">Coiled coil</keyword>
<keyword evidence="3 6" id="KW-0812">Transmembrane</keyword>
<dbReference type="InterPro" id="IPR010201">
    <property type="entry name" value="HflK"/>
</dbReference>
<keyword evidence="4 6" id="KW-1133">Transmembrane helix</keyword>
<comment type="subcellular location">
    <subcellularLocation>
        <location evidence="1">Membrane</location>
        <topology evidence="1">Single-pass membrane protein</topology>
    </subcellularLocation>
</comment>
<gene>
    <name evidence="10" type="primary">hflK</name>
    <name evidence="10" type="ORF">HBA54_08160</name>
</gene>
<dbReference type="InterPro" id="IPR050710">
    <property type="entry name" value="Band7/mec-2_domain"/>
</dbReference>
<dbReference type="InterPro" id="IPR020980">
    <property type="entry name" value="Membrane_HflK_N"/>
</dbReference>
<name>A0A967CBS4_9PROT</name>
<comment type="function">
    <text evidence="6">HflC and HflK could encode or regulate a protease.</text>
</comment>
<comment type="similarity">
    <text evidence="2 6">Belongs to the band 7/mec-2 family. HflK subfamily.</text>
</comment>
<dbReference type="GO" id="GO:0008233">
    <property type="term" value="F:peptidase activity"/>
    <property type="evidence" value="ECO:0007669"/>
    <property type="project" value="UniProtKB-KW"/>
</dbReference>
<evidence type="ECO:0000256" key="6">
    <source>
        <dbReference type="RuleBase" id="RU364113"/>
    </source>
</evidence>
<dbReference type="AlphaFoldDB" id="A0A967CBS4"/>
<sequence>MPWENKGGGGGPWGSGGGGGSGGSGGSGGGGPWGGGGSGGGQRPPDIEEFIKKGQDRVRSIIPGGGLGKSVYILIALGLVAIWLFTGFYRVQTNEQGVVLRFGQWTETTQPGLNWHLPWPVESVETPSVTSVRQIDVGFRAAGNERARTARRDVEEESLMLTGDQNIIDIDFSVQWKIADAGQYLFNIREPEATVKIAAESAMREIIGRTDIQPALTEARGTVEAETRSLLQATLNEYEAGIEITELVLQDVQPPSAVIDAFNDVLRAQQDRDRLRNEADKYRNDVLPRARGDAQRVVQGAEAYKEQLKNEAEGEAERFLSVFRAYQQNPDVTRRRMYLETMQGVLSDTDKVIMESGPQGSGAIPYLPLNELRGRATTPGSGG</sequence>
<evidence type="ECO:0000256" key="2">
    <source>
        <dbReference type="ARBA" id="ARBA00006971"/>
    </source>
</evidence>
<reference evidence="10" key="1">
    <citation type="submission" date="2020-03" db="EMBL/GenBank/DDBJ databases">
        <title>Genome of Pelagibius litoralis DSM 21314T.</title>
        <authorList>
            <person name="Wang G."/>
        </authorList>
    </citation>
    <scope>NUCLEOTIDE SEQUENCE</scope>
    <source>
        <strain evidence="10">DSM 21314</strain>
    </source>
</reference>
<dbReference type="Gene3D" id="3.30.479.30">
    <property type="entry name" value="Band 7 domain"/>
    <property type="match status" value="1"/>
</dbReference>
<dbReference type="EMBL" id="JAAQPH010000005">
    <property type="protein sequence ID" value="NIA68563.1"/>
    <property type="molecule type" value="Genomic_DNA"/>
</dbReference>